<evidence type="ECO:0000256" key="9">
    <source>
        <dbReference type="ARBA" id="ARBA00023136"/>
    </source>
</evidence>
<evidence type="ECO:0000313" key="14">
    <source>
        <dbReference type="Proteomes" id="UP001443914"/>
    </source>
</evidence>
<dbReference type="InterPro" id="IPR000008">
    <property type="entry name" value="C2_dom"/>
</dbReference>
<evidence type="ECO:0000256" key="11">
    <source>
        <dbReference type="ARBA" id="ARBA00024037"/>
    </source>
</evidence>
<dbReference type="AlphaFoldDB" id="A0AAW1HIQ1"/>
<evidence type="ECO:0000256" key="8">
    <source>
        <dbReference type="ARBA" id="ARBA00023121"/>
    </source>
</evidence>
<keyword evidence="3" id="KW-0343">GTPase activation</keyword>
<dbReference type="GO" id="GO:0009738">
    <property type="term" value="P:abscisic acid-activated signaling pathway"/>
    <property type="evidence" value="ECO:0007669"/>
    <property type="project" value="UniProtKB-KW"/>
</dbReference>
<name>A0AAW1HIQ1_SAPOF</name>
<keyword evidence="14" id="KW-1185">Reference proteome</keyword>
<comment type="similarity">
    <text evidence="11">Belongs to the plant CAR protein family.</text>
</comment>
<dbReference type="GO" id="GO:0005634">
    <property type="term" value="C:nucleus"/>
    <property type="evidence" value="ECO:0007669"/>
    <property type="project" value="UniProtKB-SubCell"/>
</dbReference>
<dbReference type="GO" id="GO:0005886">
    <property type="term" value="C:plasma membrane"/>
    <property type="evidence" value="ECO:0007669"/>
    <property type="project" value="UniProtKB-SubCell"/>
</dbReference>
<dbReference type="EMBL" id="JBDFQZ010000011">
    <property type="protein sequence ID" value="KAK9676320.1"/>
    <property type="molecule type" value="Genomic_DNA"/>
</dbReference>
<evidence type="ECO:0000256" key="4">
    <source>
        <dbReference type="ARBA" id="ARBA00022475"/>
    </source>
</evidence>
<proteinExistence type="inferred from homology"/>
<evidence type="ECO:0000256" key="5">
    <source>
        <dbReference type="ARBA" id="ARBA00022682"/>
    </source>
</evidence>
<dbReference type="PROSITE" id="PS50004">
    <property type="entry name" value="C2"/>
    <property type="match status" value="1"/>
</dbReference>
<keyword evidence="7" id="KW-0106">Calcium</keyword>
<evidence type="ECO:0000313" key="13">
    <source>
        <dbReference type="EMBL" id="KAK9676320.1"/>
    </source>
</evidence>
<evidence type="ECO:0000256" key="2">
    <source>
        <dbReference type="ARBA" id="ARBA00004236"/>
    </source>
</evidence>
<keyword evidence="5" id="KW-0938">Abscisic acid signaling pathway</keyword>
<dbReference type="Pfam" id="PF00168">
    <property type="entry name" value="C2"/>
    <property type="match status" value="1"/>
</dbReference>
<gene>
    <name evidence="13" type="ORF">RND81_11G068800</name>
</gene>
<dbReference type="GO" id="GO:0005096">
    <property type="term" value="F:GTPase activator activity"/>
    <property type="evidence" value="ECO:0007669"/>
    <property type="project" value="UniProtKB-KW"/>
</dbReference>
<comment type="subcellular location">
    <subcellularLocation>
        <location evidence="2">Cell membrane</location>
    </subcellularLocation>
    <subcellularLocation>
        <location evidence="1">Nucleus</location>
    </subcellularLocation>
</comment>
<keyword evidence="6" id="KW-0479">Metal-binding</keyword>
<dbReference type="GO" id="GO:0008289">
    <property type="term" value="F:lipid binding"/>
    <property type="evidence" value="ECO:0007669"/>
    <property type="project" value="UniProtKB-KW"/>
</dbReference>
<comment type="caution">
    <text evidence="13">The sequence shown here is derived from an EMBL/GenBank/DDBJ whole genome shotgun (WGS) entry which is preliminary data.</text>
</comment>
<evidence type="ECO:0000256" key="6">
    <source>
        <dbReference type="ARBA" id="ARBA00022723"/>
    </source>
</evidence>
<dbReference type="InterPro" id="IPR044562">
    <property type="entry name" value="CAR1-11"/>
</dbReference>
<evidence type="ECO:0000256" key="10">
    <source>
        <dbReference type="ARBA" id="ARBA00023242"/>
    </source>
</evidence>
<keyword evidence="9" id="KW-0472">Membrane</keyword>
<dbReference type="SMART" id="SM00239">
    <property type="entry name" value="C2"/>
    <property type="match status" value="1"/>
</dbReference>
<dbReference type="Gene3D" id="2.60.40.150">
    <property type="entry name" value="C2 domain"/>
    <property type="match status" value="1"/>
</dbReference>
<keyword evidence="8" id="KW-0446">Lipid-binding</keyword>
<dbReference type="InterPro" id="IPR035892">
    <property type="entry name" value="C2_domain_sf"/>
</dbReference>
<keyword evidence="4" id="KW-1003">Cell membrane</keyword>
<dbReference type="Proteomes" id="UP001443914">
    <property type="component" value="Unassembled WGS sequence"/>
</dbReference>
<organism evidence="13 14">
    <name type="scientific">Saponaria officinalis</name>
    <name type="common">Common soapwort</name>
    <name type="synonym">Lychnis saponaria</name>
    <dbReference type="NCBI Taxonomy" id="3572"/>
    <lineage>
        <taxon>Eukaryota</taxon>
        <taxon>Viridiplantae</taxon>
        <taxon>Streptophyta</taxon>
        <taxon>Embryophyta</taxon>
        <taxon>Tracheophyta</taxon>
        <taxon>Spermatophyta</taxon>
        <taxon>Magnoliopsida</taxon>
        <taxon>eudicotyledons</taxon>
        <taxon>Gunneridae</taxon>
        <taxon>Pentapetalae</taxon>
        <taxon>Caryophyllales</taxon>
        <taxon>Caryophyllaceae</taxon>
        <taxon>Caryophylleae</taxon>
        <taxon>Saponaria</taxon>
    </lineage>
</organism>
<reference evidence="13" key="1">
    <citation type="submission" date="2024-03" db="EMBL/GenBank/DDBJ databases">
        <title>WGS assembly of Saponaria officinalis var. Norfolk2.</title>
        <authorList>
            <person name="Jenkins J."/>
            <person name="Shu S."/>
            <person name="Grimwood J."/>
            <person name="Barry K."/>
            <person name="Goodstein D."/>
            <person name="Schmutz J."/>
            <person name="Leebens-Mack J."/>
            <person name="Osbourn A."/>
        </authorList>
    </citation>
    <scope>NUCLEOTIDE SEQUENCE [LARGE SCALE GENOMIC DNA]</scope>
    <source>
        <strain evidence="13">JIC</strain>
    </source>
</reference>
<dbReference type="GO" id="GO:0046872">
    <property type="term" value="F:metal ion binding"/>
    <property type="evidence" value="ECO:0007669"/>
    <property type="project" value="UniProtKB-KW"/>
</dbReference>
<evidence type="ECO:0000259" key="12">
    <source>
        <dbReference type="PROSITE" id="PS50004"/>
    </source>
</evidence>
<evidence type="ECO:0000256" key="1">
    <source>
        <dbReference type="ARBA" id="ARBA00004123"/>
    </source>
</evidence>
<keyword evidence="10" id="KW-0539">Nucleus</keyword>
<feature type="domain" description="C2" evidence="12">
    <location>
        <begin position="1"/>
        <end position="105"/>
    </location>
</feature>
<accession>A0AAW1HIQ1</accession>
<protein>
    <recommendedName>
        <fullName evidence="12">C2 domain-containing protein</fullName>
    </recommendedName>
</protein>
<evidence type="ECO:0000256" key="7">
    <source>
        <dbReference type="ARBA" id="ARBA00022837"/>
    </source>
</evidence>
<dbReference type="SUPFAM" id="SSF49562">
    <property type="entry name" value="C2 domain (Calcium/lipid-binding domain, CaLB)"/>
    <property type="match status" value="1"/>
</dbReference>
<dbReference type="PANTHER" id="PTHR45933">
    <property type="entry name" value="PROTEIN C2-DOMAIN ABA-RELATED 4"/>
    <property type="match status" value="1"/>
</dbReference>
<evidence type="ECO:0000256" key="3">
    <source>
        <dbReference type="ARBA" id="ARBA00022468"/>
    </source>
</evidence>
<sequence length="166" mass="18485">MEGKGILKINVQRGINLAVRDAASSDPYVVITMGSQKLKTRVIKKNCNPVWNDVLALSVTDPNMPINLTVFDKDTFTEDDRMGDAVIDIKPYLQCLQMGLGELPIGTAVKKVQPNEHNCLADESKVIWTGKGKMTQDMILKLCNVEKGKIKIQLDWIDLPGYRGLK</sequence>
<dbReference type="PANTHER" id="PTHR45933:SF12">
    <property type="entry name" value="PROTEIN C2-DOMAIN ABA-RELATED 9"/>
    <property type="match status" value="1"/>
</dbReference>